<reference evidence="1 2" key="1">
    <citation type="submission" date="2016-10" db="EMBL/GenBank/DDBJ databases">
        <authorList>
            <person name="de Groot N.N."/>
        </authorList>
    </citation>
    <scope>NUCLEOTIDE SEQUENCE [LARGE SCALE GENOMIC DNA]</scope>
    <source>
        <strain evidence="1 2">DSM 569</strain>
    </source>
</reference>
<name>A0A1G7X0J9_THETY</name>
<dbReference type="EMBL" id="FNBS01000139">
    <property type="protein sequence ID" value="SDG77080.1"/>
    <property type="molecule type" value="Genomic_DNA"/>
</dbReference>
<sequence>MEQSLRRLLYSFSSYTTIIRQKIFDKSLLSELSKKVFFEAALPKLVEKQNEENKKIILERNEERKILAKRYEDVVKGINMIVDVIARGYFHPSLDDKLTELEQQKIEIETRLKEMDNLPDTSFVTEEKIKEYLLKDKEVLEAGDPHKIKQILPTYINKIIVYPARIEAHFRLSVDDTVCAWMVAANRSQL</sequence>
<organism evidence="1 2">
    <name type="scientific">Thermoanaerobacter thermohydrosulfuricus</name>
    <name type="common">Clostridium thermohydrosulfuricum</name>
    <dbReference type="NCBI Taxonomy" id="1516"/>
    <lineage>
        <taxon>Bacteria</taxon>
        <taxon>Bacillati</taxon>
        <taxon>Bacillota</taxon>
        <taxon>Clostridia</taxon>
        <taxon>Thermoanaerobacterales</taxon>
        <taxon>Thermoanaerobacteraceae</taxon>
        <taxon>Thermoanaerobacter</taxon>
    </lineage>
</organism>
<dbReference type="AlphaFoldDB" id="A0A1G7X0J9"/>
<proteinExistence type="predicted"/>
<dbReference type="Proteomes" id="UP000183404">
    <property type="component" value="Unassembled WGS sequence"/>
</dbReference>
<dbReference type="RefSeq" id="WP_004398753.1">
    <property type="nucleotide sequence ID" value="NZ_FNBS01000139.1"/>
</dbReference>
<protein>
    <submittedName>
        <fullName evidence="1">Uncharacterized protein</fullName>
    </submittedName>
</protein>
<evidence type="ECO:0000313" key="2">
    <source>
        <dbReference type="Proteomes" id="UP000183404"/>
    </source>
</evidence>
<evidence type="ECO:0000313" key="1">
    <source>
        <dbReference type="EMBL" id="SDG77080.1"/>
    </source>
</evidence>
<gene>
    <name evidence="1" type="ORF">SAMN04244560_02890</name>
</gene>
<accession>A0A1G7X0J9</accession>